<dbReference type="EMBL" id="JAQIZT010000015">
    <property type="protein sequence ID" value="KAJ6969446.1"/>
    <property type="molecule type" value="Genomic_DNA"/>
</dbReference>
<accession>A0AAD6LLQ1</accession>
<organism evidence="2 3">
    <name type="scientific">Populus alba x Populus x berolinensis</name>
    <dbReference type="NCBI Taxonomy" id="444605"/>
    <lineage>
        <taxon>Eukaryota</taxon>
        <taxon>Viridiplantae</taxon>
        <taxon>Streptophyta</taxon>
        <taxon>Embryophyta</taxon>
        <taxon>Tracheophyta</taxon>
        <taxon>Spermatophyta</taxon>
        <taxon>Magnoliopsida</taxon>
        <taxon>eudicotyledons</taxon>
        <taxon>Gunneridae</taxon>
        <taxon>Pentapetalae</taxon>
        <taxon>rosids</taxon>
        <taxon>fabids</taxon>
        <taxon>Malpighiales</taxon>
        <taxon>Salicaceae</taxon>
        <taxon>Saliceae</taxon>
        <taxon>Populus</taxon>
    </lineage>
</organism>
<keyword evidence="1" id="KW-0732">Signal</keyword>
<feature type="chain" id="PRO_5042292510" evidence="1">
    <location>
        <begin position="26"/>
        <end position="43"/>
    </location>
</feature>
<dbReference type="Proteomes" id="UP001164929">
    <property type="component" value="Chromosome 15"/>
</dbReference>
<evidence type="ECO:0000313" key="3">
    <source>
        <dbReference type="Proteomes" id="UP001164929"/>
    </source>
</evidence>
<protein>
    <submittedName>
        <fullName evidence="2">Uncharacterized protein</fullName>
    </submittedName>
</protein>
<name>A0AAD6LLQ1_9ROSI</name>
<reference evidence="2" key="1">
    <citation type="journal article" date="2023" name="Mol. Ecol. Resour.">
        <title>Chromosome-level genome assembly of a triploid poplar Populus alba 'Berolinensis'.</title>
        <authorList>
            <person name="Chen S."/>
            <person name="Yu Y."/>
            <person name="Wang X."/>
            <person name="Wang S."/>
            <person name="Zhang T."/>
            <person name="Zhou Y."/>
            <person name="He R."/>
            <person name="Meng N."/>
            <person name="Wang Y."/>
            <person name="Liu W."/>
            <person name="Liu Z."/>
            <person name="Liu J."/>
            <person name="Guo Q."/>
            <person name="Huang H."/>
            <person name="Sederoff R.R."/>
            <person name="Wang G."/>
            <person name="Qu G."/>
            <person name="Chen S."/>
        </authorList>
    </citation>
    <scope>NUCLEOTIDE SEQUENCE</scope>
    <source>
        <strain evidence="2">SC-2020</strain>
    </source>
</reference>
<comment type="caution">
    <text evidence="2">The sequence shown here is derived from an EMBL/GenBank/DDBJ whole genome shotgun (WGS) entry which is preliminary data.</text>
</comment>
<sequence>MHWFHCLQARGLLSLISSFLQELNCIENATVNVSICENTVILF</sequence>
<evidence type="ECO:0000256" key="1">
    <source>
        <dbReference type="SAM" id="SignalP"/>
    </source>
</evidence>
<proteinExistence type="predicted"/>
<dbReference type="AlphaFoldDB" id="A0AAD6LLQ1"/>
<evidence type="ECO:0000313" key="2">
    <source>
        <dbReference type="EMBL" id="KAJ6969446.1"/>
    </source>
</evidence>
<keyword evidence="3" id="KW-1185">Reference proteome</keyword>
<feature type="signal peptide" evidence="1">
    <location>
        <begin position="1"/>
        <end position="25"/>
    </location>
</feature>
<gene>
    <name evidence="2" type="ORF">NC653_034085</name>
</gene>